<accession>F7XGV1</accession>
<dbReference type="KEGG" id="smx:SM11_pD0945"/>
<proteinExistence type="predicted"/>
<dbReference type="HOGENOM" id="CLU_1833878_0_0_5"/>
<name>F7XGV1_SINMM</name>
<gene>
    <name evidence="1" type="ordered locus">SM11_pD0945</name>
</gene>
<reference evidence="1 2" key="1">
    <citation type="journal article" date="2011" name="J. Biotechnol.">
        <title>The complete genome sequence of the dominant Sinorhizobium meliloti field isolate SM11 extends the S. meliloti pan-genome.</title>
        <authorList>
            <person name="Schneiker-Bekel S."/>
            <person name="Wibberg D."/>
            <person name="Bekel T."/>
            <person name="Blom J."/>
            <person name="Linke B."/>
            <person name="Neuweger H."/>
            <person name="Stiens M."/>
            <person name="Vorholter F.J."/>
            <person name="Weidner S."/>
            <person name="Goesmann A."/>
            <person name="Puhler A."/>
            <person name="Schluter A."/>
        </authorList>
    </citation>
    <scope>NUCLEOTIDE SEQUENCE [LARGE SCALE GENOMIC DNA]</scope>
    <source>
        <strain evidence="1 2">SM11</strain>
        <plasmid evidence="2">pSmeSM11d</plasmid>
    </source>
</reference>
<evidence type="ECO:0000313" key="1">
    <source>
        <dbReference type="EMBL" id="AEH83777.1"/>
    </source>
</evidence>
<dbReference type="EMBL" id="CP001832">
    <property type="protein sequence ID" value="AEH83777.1"/>
    <property type="molecule type" value="Genomic_DNA"/>
</dbReference>
<dbReference type="AlphaFoldDB" id="F7XGV1"/>
<geneLocation type="plasmid" evidence="1 2">
    <name>pSmeSM11d</name>
</geneLocation>
<organism evidence="1 2">
    <name type="scientific">Sinorhizobium meliloti (strain SM11)</name>
    <dbReference type="NCBI Taxonomy" id="707241"/>
    <lineage>
        <taxon>Bacteria</taxon>
        <taxon>Pseudomonadati</taxon>
        <taxon>Pseudomonadota</taxon>
        <taxon>Alphaproteobacteria</taxon>
        <taxon>Hyphomicrobiales</taxon>
        <taxon>Rhizobiaceae</taxon>
        <taxon>Sinorhizobium/Ensifer group</taxon>
        <taxon>Sinorhizobium</taxon>
    </lineage>
</organism>
<dbReference type="Proteomes" id="UP000009045">
    <property type="component" value="Plasmid pSmeSM11d"/>
</dbReference>
<keyword evidence="1" id="KW-0614">Plasmid</keyword>
<protein>
    <submittedName>
        <fullName evidence="1">Hypothetical membrane-anchored protein</fullName>
    </submittedName>
</protein>
<evidence type="ECO:0000313" key="2">
    <source>
        <dbReference type="Proteomes" id="UP000009045"/>
    </source>
</evidence>
<sequence length="126" mass="12892">MTAQVPSERRVMVVPSGRVTVAVAKLSPPEDPLVTEDPALLVADPPLAVVPPPTVVDEVTLPDPTVTDDETPLPSDCSCSMTTHVEPSSSLISFAAAWSGAAIAAANSAVITGTRNELEVIGPPPS</sequence>